<feature type="transmembrane region" description="Helical" evidence="1">
    <location>
        <begin position="112"/>
        <end position="137"/>
    </location>
</feature>
<organism evidence="3 4">
    <name type="scientific">Guyanagaster necrorhizus</name>
    <dbReference type="NCBI Taxonomy" id="856835"/>
    <lineage>
        <taxon>Eukaryota</taxon>
        <taxon>Fungi</taxon>
        <taxon>Dikarya</taxon>
        <taxon>Basidiomycota</taxon>
        <taxon>Agaricomycotina</taxon>
        <taxon>Agaricomycetes</taxon>
        <taxon>Agaricomycetidae</taxon>
        <taxon>Agaricales</taxon>
        <taxon>Marasmiineae</taxon>
        <taxon>Physalacriaceae</taxon>
        <taxon>Guyanagaster</taxon>
    </lineage>
</organism>
<dbReference type="Proteomes" id="UP000812287">
    <property type="component" value="Unassembled WGS sequence"/>
</dbReference>
<evidence type="ECO:0000256" key="1">
    <source>
        <dbReference type="SAM" id="Phobius"/>
    </source>
</evidence>
<feature type="transmembrane region" description="Helical" evidence="1">
    <location>
        <begin position="42"/>
        <end position="61"/>
    </location>
</feature>
<evidence type="ECO:0000259" key="2">
    <source>
        <dbReference type="Pfam" id="PF20151"/>
    </source>
</evidence>
<keyword evidence="1" id="KW-0812">Transmembrane</keyword>
<keyword evidence="1" id="KW-0472">Membrane</keyword>
<feature type="domain" description="DUF6533" evidence="2">
    <location>
        <begin position="17"/>
        <end position="53"/>
    </location>
</feature>
<dbReference type="OrthoDB" id="2958007at2759"/>
<keyword evidence="4" id="KW-1185">Reference proteome</keyword>
<dbReference type="GeneID" id="66102413"/>
<dbReference type="InterPro" id="IPR045340">
    <property type="entry name" value="DUF6533"/>
</dbReference>
<gene>
    <name evidence="3" type="ORF">BT62DRAFT_224267</name>
</gene>
<feature type="transmembrane region" description="Helical" evidence="1">
    <location>
        <begin position="73"/>
        <end position="92"/>
    </location>
</feature>
<accession>A0A9P8AR64</accession>
<dbReference type="RefSeq" id="XP_043038240.1">
    <property type="nucleotide sequence ID" value="XM_043180117.1"/>
</dbReference>
<reference evidence="3" key="1">
    <citation type="submission" date="2020-11" db="EMBL/GenBank/DDBJ databases">
        <title>Adaptations for nitrogen fixation in a non-lichenized fungal sporocarp promotes dispersal by wood-feeding termites.</title>
        <authorList>
            <consortium name="DOE Joint Genome Institute"/>
            <person name="Koch R.A."/>
            <person name="Yoon G."/>
            <person name="Arayal U."/>
            <person name="Lail K."/>
            <person name="Amirebrahimi M."/>
            <person name="Labutti K."/>
            <person name="Lipzen A."/>
            <person name="Riley R."/>
            <person name="Barry K."/>
            <person name="Henrissat B."/>
            <person name="Grigoriev I.V."/>
            <person name="Herr J.R."/>
            <person name="Aime M.C."/>
        </authorList>
    </citation>
    <scope>NUCLEOTIDE SEQUENCE</scope>
    <source>
        <strain evidence="3">MCA 3950</strain>
    </source>
</reference>
<dbReference type="Pfam" id="PF20151">
    <property type="entry name" value="DUF6533"/>
    <property type="match status" value="1"/>
</dbReference>
<dbReference type="EMBL" id="MU250539">
    <property type="protein sequence ID" value="KAG7444740.1"/>
    <property type="molecule type" value="Genomic_DNA"/>
</dbReference>
<proteinExistence type="predicted"/>
<protein>
    <recommendedName>
        <fullName evidence="2">DUF6533 domain-containing protein</fullName>
    </recommendedName>
</protein>
<evidence type="ECO:0000313" key="3">
    <source>
        <dbReference type="EMBL" id="KAG7444740.1"/>
    </source>
</evidence>
<name>A0A9P8AR64_9AGAR</name>
<feature type="transmembrane region" description="Helical" evidence="1">
    <location>
        <begin position="170"/>
        <end position="189"/>
    </location>
</feature>
<dbReference type="AlphaFoldDB" id="A0A9P8AR64"/>
<comment type="caution">
    <text evidence="3">The sequence shown here is derived from an EMBL/GenBank/DDBJ whole genome shotgun (WGS) entry which is preliminary data.</text>
</comment>
<keyword evidence="1" id="KW-1133">Transmembrane helix</keyword>
<sequence length="313" mass="35960">MNSVAEKDLINLNACRYTYDICLTMDSEVARVWSCKWSLGKVLFLINRYIPPLIIAMDFYYNANRASNDASTLTYISCNVSFVFSNIVNILFVADTQVILGLRTYALYLKSFWLYFLGFFIVFPTLTAIFLILWVYCKYIIVDSNPKYPSQWVGCTNLQCNSPVCKRTWIYLYCYFIGFDTIIFLLTLWKYRTAYREKVSTPDAELGTVLADYESNFLKALFQDGFLFYAAMFALALGNILVTLLGPESLTALFVGPSRALRSTLCSRLFLHLRGQQKPSPVPSFSGSSMIRTMSMELINFSRKTRVRLTRPK</sequence>
<evidence type="ECO:0000313" key="4">
    <source>
        <dbReference type="Proteomes" id="UP000812287"/>
    </source>
</evidence>
<feature type="transmembrane region" description="Helical" evidence="1">
    <location>
        <begin position="226"/>
        <end position="245"/>
    </location>
</feature>